<evidence type="ECO:0000256" key="1">
    <source>
        <dbReference type="SAM" id="Phobius"/>
    </source>
</evidence>
<evidence type="ECO:0000313" key="3">
    <source>
        <dbReference type="Proteomes" id="UP001396646"/>
    </source>
</evidence>
<feature type="transmembrane region" description="Helical" evidence="1">
    <location>
        <begin position="51"/>
        <end position="74"/>
    </location>
</feature>
<comment type="caution">
    <text evidence="2">The sequence shown here is derived from an EMBL/GenBank/DDBJ whole genome shotgun (WGS) entry which is preliminary data.</text>
</comment>
<protein>
    <submittedName>
        <fullName evidence="2">Uncharacterized protein</fullName>
    </submittedName>
</protein>
<keyword evidence="1" id="KW-0812">Transmembrane</keyword>
<organism evidence="2 3">
    <name type="scientific">Methanococcoides cohabitans</name>
    <dbReference type="NCBI Taxonomy" id="3136559"/>
    <lineage>
        <taxon>Archaea</taxon>
        <taxon>Methanobacteriati</taxon>
        <taxon>Methanobacteriota</taxon>
        <taxon>Stenosarchaea group</taxon>
        <taxon>Methanomicrobia</taxon>
        <taxon>Methanosarcinales</taxon>
        <taxon>Methanosarcinaceae</taxon>
        <taxon>Methanococcoides</taxon>
    </lineage>
</organism>
<feature type="transmembrane region" description="Helical" evidence="1">
    <location>
        <begin position="27"/>
        <end position="45"/>
    </location>
</feature>
<keyword evidence="1" id="KW-1133">Transmembrane helix</keyword>
<gene>
    <name evidence="2" type="ORF">WOA13_10520</name>
</gene>
<reference evidence="2 3" key="1">
    <citation type="submission" date="2024-04" db="EMBL/GenBank/DDBJ databases">
        <title>Methanococcoides sp. LMO-2.</title>
        <authorList>
            <person name="Liang L."/>
        </authorList>
    </citation>
    <scope>NUCLEOTIDE SEQUENCE [LARGE SCALE GENOMIC DNA]</scope>
    <source>
        <strain evidence="2 3">LMO-2</strain>
    </source>
</reference>
<accession>A0ABU9KW30</accession>
<name>A0ABU9KW30_9EURY</name>
<keyword evidence="3" id="KW-1185">Reference proteome</keyword>
<dbReference type="RefSeq" id="WP_342127858.1">
    <property type="nucleotide sequence ID" value="NZ_JBCAUS010000007.1"/>
</dbReference>
<dbReference type="EMBL" id="JBCAUS010000007">
    <property type="protein sequence ID" value="MEL4306251.1"/>
    <property type="molecule type" value="Genomic_DNA"/>
</dbReference>
<proteinExistence type="predicted"/>
<evidence type="ECO:0000313" key="2">
    <source>
        <dbReference type="EMBL" id="MEL4306251.1"/>
    </source>
</evidence>
<sequence length="84" mass="8936">MLNLILDAIEGFTRGWTDSKFEKLKTFAVMLASALIIGAPLTQAFEFAQSVVGLIAAVGSLALAIGILTIVGWASDAFKGPFRY</sequence>
<keyword evidence="1" id="KW-0472">Membrane</keyword>
<dbReference type="Proteomes" id="UP001396646">
    <property type="component" value="Unassembled WGS sequence"/>
</dbReference>